<evidence type="ECO:0000313" key="1">
    <source>
        <dbReference type="EMBL" id="ACU60588.1"/>
    </source>
</evidence>
<dbReference type="EMBL" id="CP001699">
    <property type="protein sequence ID" value="ACU60588.1"/>
    <property type="molecule type" value="Genomic_DNA"/>
</dbReference>
<sequence>MPSGIKYLTFDNCDFSGVIFCDNDLFYSKMNIRPASAPVISDDEEQNVVCEITKIKPSKAVQP</sequence>
<organism evidence="1 2">
    <name type="scientific">Chitinophaga pinensis (strain ATCC 43595 / DSM 2588 / LMG 13176 / NBRC 15968 / NCIMB 11800 / UQM 2034)</name>
    <dbReference type="NCBI Taxonomy" id="485918"/>
    <lineage>
        <taxon>Bacteria</taxon>
        <taxon>Pseudomonadati</taxon>
        <taxon>Bacteroidota</taxon>
        <taxon>Chitinophagia</taxon>
        <taxon>Chitinophagales</taxon>
        <taxon>Chitinophagaceae</taxon>
        <taxon>Chitinophaga</taxon>
    </lineage>
</organism>
<protein>
    <submittedName>
        <fullName evidence="1">Uncharacterized protein</fullName>
    </submittedName>
</protein>
<accession>A0A979GR15</accession>
<gene>
    <name evidence="1" type="ordered locus">Cpin_3120</name>
</gene>
<evidence type="ECO:0000313" key="2">
    <source>
        <dbReference type="Proteomes" id="UP000002215"/>
    </source>
</evidence>
<proteinExistence type="predicted"/>
<dbReference type="KEGG" id="cpi:Cpin_3120"/>
<reference evidence="2" key="1">
    <citation type="submission" date="2009-08" db="EMBL/GenBank/DDBJ databases">
        <title>The complete genome of Chitinophaga pinensis DSM 2588.</title>
        <authorList>
            <consortium name="US DOE Joint Genome Institute (JGI-PGF)"/>
            <person name="Lucas S."/>
            <person name="Copeland A."/>
            <person name="Lapidus A."/>
            <person name="Glavina del Rio T."/>
            <person name="Dalin E."/>
            <person name="Tice H."/>
            <person name="Bruce D."/>
            <person name="Goodwin L."/>
            <person name="Pitluck S."/>
            <person name="Kyrpides N."/>
            <person name="Mavromatis K."/>
            <person name="Ivanova N."/>
            <person name="Mikhailova N."/>
            <person name="Sims D."/>
            <person name="Meinche L."/>
            <person name="Brettin T."/>
            <person name="Detter J.C."/>
            <person name="Han C."/>
            <person name="Larimer F."/>
            <person name="Land M."/>
            <person name="Hauser L."/>
            <person name="Markowitz V."/>
            <person name="Cheng J.-F."/>
            <person name="Hugenholtz P."/>
            <person name="Woyke T."/>
            <person name="Wu D."/>
            <person name="Spring S."/>
            <person name="Klenk H.-P."/>
            <person name="Eisen J.A."/>
        </authorList>
    </citation>
    <scope>NUCLEOTIDE SEQUENCE [LARGE SCALE GENOMIC DNA]</scope>
    <source>
        <strain evidence="2">ATCC 43595 / DSM 2588 / LMG 13176 / NBRC 15968 / NCIMB 11800 / UQM 2034</strain>
    </source>
</reference>
<reference evidence="1 2" key="2">
    <citation type="journal article" date="2010" name="Stand. Genomic Sci.">
        <title>Complete genome sequence of Chitinophaga pinensis type strain (UQM 2034).</title>
        <authorList>
            <person name="Glavina Del Rio T."/>
            <person name="Abt B."/>
            <person name="Spring S."/>
            <person name="Lapidus A."/>
            <person name="Nolan M."/>
            <person name="Tice H."/>
            <person name="Copeland A."/>
            <person name="Cheng J.F."/>
            <person name="Chen F."/>
            <person name="Bruce D."/>
            <person name="Goodwin L."/>
            <person name="Pitluck S."/>
            <person name="Ivanova N."/>
            <person name="Mavromatis K."/>
            <person name="Mikhailova N."/>
            <person name="Pati A."/>
            <person name="Chen A."/>
            <person name="Palaniappan K."/>
            <person name="Land M."/>
            <person name="Hauser L."/>
            <person name="Chang Y.J."/>
            <person name="Jeffries C.D."/>
            <person name="Chain P."/>
            <person name="Saunders E."/>
            <person name="Detter J.C."/>
            <person name="Brettin T."/>
            <person name="Rohde M."/>
            <person name="Goker M."/>
            <person name="Bristow J."/>
            <person name="Eisen J.A."/>
            <person name="Markowitz V."/>
            <person name="Hugenholtz P."/>
            <person name="Kyrpides N.C."/>
            <person name="Klenk H.P."/>
            <person name="Lucas S."/>
        </authorList>
    </citation>
    <scope>NUCLEOTIDE SEQUENCE [LARGE SCALE GENOMIC DNA]</scope>
    <source>
        <strain evidence="2">ATCC 43595 / DSM 2588 / LMG 13176 / NBRC 15968 / NCIMB 11800 / UQM 2034</strain>
    </source>
</reference>
<dbReference type="Proteomes" id="UP000002215">
    <property type="component" value="Chromosome"/>
</dbReference>
<dbReference type="RefSeq" id="WP_012790764.1">
    <property type="nucleotide sequence ID" value="NC_013132.1"/>
</dbReference>
<name>A0A979GR15_CHIPD</name>
<dbReference type="AlphaFoldDB" id="A0A979GR15"/>